<keyword evidence="5" id="KW-0862">Zinc</keyword>
<evidence type="ECO:0000256" key="8">
    <source>
        <dbReference type="SAM" id="MobiDB-lite"/>
    </source>
</evidence>
<dbReference type="Gene3D" id="3.30.160.60">
    <property type="entry name" value="Classic Zinc Finger"/>
    <property type="match status" value="4"/>
</dbReference>
<keyword evidence="2" id="KW-0479">Metal-binding</keyword>
<dbReference type="FunFam" id="3.30.160.60:FF:002343">
    <property type="entry name" value="Zinc finger protein 33A"/>
    <property type="match status" value="2"/>
</dbReference>
<feature type="domain" description="C2H2-type" evidence="9">
    <location>
        <begin position="296"/>
        <end position="323"/>
    </location>
</feature>
<dbReference type="SUPFAM" id="SSF57667">
    <property type="entry name" value="beta-beta-alpha zinc fingers"/>
    <property type="match status" value="3"/>
</dbReference>
<evidence type="ECO:0000256" key="3">
    <source>
        <dbReference type="ARBA" id="ARBA00022737"/>
    </source>
</evidence>
<dbReference type="GO" id="GO:0008270">
    <property type="term" value="F:zinc ion binding"/>
    <property type="evidence" value="ECO:0007669"/>
    <property type="project" value="UniProtKB-KW"/>
</dbReference>
<gene>
    <name evidence="10" type="ORF">PFLUV_G00183980</name>
</gene>
<proteinExistence type="predicted"/>
<keyword evidence="6" id="KW-0539">Nucleus</keyword>
<feature type="domain" description="C2H2-type" evidence="9">
    <location>
        <begin position="324"/>
        <end position="351"/>
    </location>
</feature>
<feature type="region of interest" description="Disordered" evidence="8">
    <location>
        <begin position="73"/>
        <end position="108"/>
    </location>
</feature>
<dbReference type="PROSITE" id="PS50157">
    <property type="entry name" value="ZINC_FINGER_C2H2_2"/>
    <property type="match status" value="4"/>
</dbReference>
<reference evidence="10 11" key="1">
    <citation type="submission" date="2019-06" db="EMBL/GenBank/DDBJ databases">
        <title>A chromosome-scale genome assembly of the European perch, Perca fluviatilis.</title>
        <authorList>
            <person name="Roques C."/>
            <person name="Zahm M."/>
            <person name="Cabau C."/>
            <person name="Klopp C."/>
            <person name="Bouchez O."/>
            <person name="Donnadieu C."/>
            <person name="Kuhl H."/>
            <person name="Gislard M."/>
            <person name="Guendouz S."/>
            <person name="Journot L."/>
            <person name="Haffray P."/>
            <person name="Bestin A."/>
            <person name="Morvezen R."/>
            <person name="Feron R."/>
            <person name="Wen M."/>
            <person name="Jouanno E."/>
            <person name="Herpin A."/>
            <person name="Schartl M."/>
            <person name="Postlethwait J."/>
            <person name="Schaerlinger B."/>
            <person name="Chardard D."/>
            <person name="Lecocq T."/>
            <person name="Poncet C."/>
            <person name="Jaffrelo L."/>
            <person name="Lampietro C."/>
            <person name="Guiguen Y."/>
        </authorList>
    </citation>
    <scope>NUCLEOTIDE SEQUENCE [LARGE SCALE GENOMIC DNA]</scope>
    <source>
        <tissue evidence="10">Blood</tissue>
    </source>
</reference>
<evidence type="ECO:0000256" key="5">
    <source>
        <dbReference type="ARBA" id="ARBA00022833"/>
    </source>
</evidence>
<dbReference type="PANTHER" id="PTHR19818">
    <property type="entry name" value="ZINC FINGER PROTEIN ZIC AND GLI"/>
    <property type="match status" value="1"/>
</dbReference>
<evidence type="ECO:0000256" key="2">
    <source>
        <dbReference type="ARBA" id="ARBA00022723"/>
    </source>
</evidence>
<dbReference type="InterPro" id="IPR036236">
    <property type="entry name" value="Znf_C2H2_sf"/>
</dbReference>
<feature type="domain" description="C2H2-type" evidence="9">
    <location>
        <begin position="352"/>
        <end position="379"/>
    </location>
</feature>
<comment type="subcellular location">
    <subcellularLocation>
        <location evidence="1">Nucleus</location>
    </subcellularLocation>
</comment>
<evidence type="ECO:0000313" key="10">
    <source>
        <dbReference type="EMBL" id="KAF1380170.1"/>
    </source>
</evidence>
<dbReference type="FunFam" id="3.30.160.60:FF:000446">
    <property type="entry name" value="Zinc finger protein"/>
    <property type="match status" value="1"/>
</dbReference>
<keyword evidence="3" id="KW-0677">Repeat</keyword>
<dbReference type="Proteomes" id="UP000465112">
    <property type="component" value="Chromosome 15"/>
</dbReference>
<comment type="caution">
    <text evidence="10">The sequence shown here is derived from an EMBL/GenBank/DDBJ whole genome shotgun (WGS) entry which is preliminary data.</text>
</comment>
<keyword evidence="4 7" id="KW-0863">Zinc-finger</keyword>
<feature type="domain" description="C2H2-type" evidence="9">
    <location>
        <begin position="380"/>
        <end position="400"/>
    </location>
</feature>
<evidence type="ECO:0000256" key="1">
    <source>
        <dbReference type="ARBA" id="ARBA00004123"/>
    </source>
</evidence>
<sequence length="409" mass="45626">MTKLELLNAYLTERLTVVVKEILGVVEDTVTEYREETARTKRENESLRSQLRDILLLEAETEWLRSTRSSLGLASPELRPCDPEPRPCPEEPDSTLNQPRHPAASAAQPAVSLQLLVPQRDVSPAPLLLPGDQKPAEAWEPALKPDAPAEAFGNASPLPSHSSLNPPCASAPKIHIKVPALSEEPRAPAPAALIKREPEEYIVSERDSGTDSLTAPGATQTQPSVRNRMVVVRADRHEARRNRKPPQEIVPQDDTAAAVAVAGYVPELVHRCPRCGEAFGHAGNLRLHLEQKRKTYACDWCCKSFAQSADLRRHLRTHTGERPHRCTFCSKSFSQRGNLRRHLRIHTGERPYSCPHCCRTFSDGDTMKKHKRTHSGEKPYRCVRCSRTFTSAGSLQIHIKRDMCFVANA</sequence>
<dbReference type="OrthoDB" id="3437960at2759"/>
<evidence type="ECO:0000259" key="9">
    <source>
        <dbReference type="PROSITE" id="PS50157"/>
    </source>
</evidence>
<dbReference type="GO" id="GO:0045944">
    <property type="term" value="P:positive regulation of transcription by RNA polymerase II"/>
    <property type="evidence" value="ECO:0007669"/>
    <property type="project" value="UniProtKB-ARBA"/>
</dbReference>
<evidence type="ECO:0000256" key="6">
    <source>
        <dbReference type="ARBA" id="ARBA00023242"/>
    </source>
</evidence>
<keyword evidence="11" id="KW-1185">Reference proteome</keyword>
<protein>
    <recommendedName>
        <fullName evidence="9">C2H2-type domain-containing protein</fullName>
    </recommendedName>
</protein>
<dbReference type="Pfam" id="PF00096">
    <property type="entry name" value="zf-C2H2"/>
    <property type="match status" value="3"/>
</dbReference>
<feature type="compositionally biased region" description="Basic and acidic residues" evidence="8">
    <location>
        <begin position="79"/>
        <end position="89"/>
    </location>
</feature>
<dbReference type="EMBL" id="VHII01000015">
    <property type="protein sequence ID" value="KAF1380170.1"/>
    <property type="molecule type" value="Genomic_DNA"/>
</dbReference>
<evidence type="ECO:0000256" key="4">
    <source>
        <dbReference type="ARBA" id="ARBA00022771"/>
    </source>
</evidence>
<dbReference type="GO" id="GO:0000981">
    <property type="term" value="F:DNA-binding transcription factor activity, RNA polymerase II-specific"/>
    <property type="evidence" value="ECO:0007669"/>
    <property type="project" value="TreeGrafter"/>
</dbReference>
<dbReference type="FunFam" id="3.30.160.60:FF:000512">
    <property type="entry name" value="zinc finger protein 197 isoform X1"/>
    <property type="match status" value="1"/>
</dbReference>
<name>A0A6A5EH66_PERFL</name>
<dbReference type="GO" id="GO:0005634">
    <property type="term" value="C:nucleus"/>
    <property type="evidence" value="ECO:0007669"/>
    <property type="project" value="UniProtKB-SubCell"/>
</dbReference>
<dbReference type="GO" id="GO:0000978">
    <property type="term" value="F:RNA polymerase II cis-regulatory region sequence-specific DNA binding"/>
    <property type="evidence" value="ECO:0007669"/>
    <property type="project" value="TreeGrafter"/>
</dbReference>
<dbReference type="Pfam" id="PF13894">
    <property type="entry name" value="zf-C2H2_4"/>
    <property type="match status" value="1"/>
</dbReference>
<dbReference type="PANTHER" id="PTHR19818:SF139">
    <property type="entry name" value="PAIR-RULE PROTEIN ODD-PAIRED"/>
    <property type="match status" value="1"/>
</dbReference>
<dbReference type="SMART" id="SM00355">
    <property type="entry name" value="ZnF_C2H2"/>
    <property type="match status" value="5"/>
</dbReference>
<evidence type="ECO:0000313" key="11">
    <source>
        <dbReference type="Proteomes" id="UP000465112"/>
    </source>
</evidence>
<organism evidence="10 11">
    <name type="scientific">Perca fluviatilis</name>
    <name type="common">European perch</name>
    <dbReference type="NCBI Taxonomy" id="8168"/>
    <lineage>
        <taxon>Eukaryota</taxon>
        <taxon>Metazoa</taxon>
        <taxon>Chordata</taxon>
        <taxon>Craniata</taxon>
        <taxon>Vertebrata</taxon>
        <taxon>Euteleostomi</taxon>
        <taxon>Actinopterygii</taxon>
        <taxon>Neopterygii</taxon>
        <taxon>Teleostei</taxon>
        <taxon>Neoteleostei</taxon>
        <taxon>Acanthomorphata</taxon>
        <taxon>Eupercaria</taxon>
        <taxon>Perciformes</taxon>
        <taxon>Percoidei</taxon>
        <taxon>Percidae</taxon>
        <taxon>Percinae</taxon>
        <taxon>Perca</taxon>
    </lineage>
</organism>
<dbReference type="PROSITE" id="PS00028">
    <property type="entry name" value="ZINC_FINGER_C2H2_1"/>
    <property type="match status" value="3"/>
</dbReference>
<evidence type="ECO:0000256" key="7">
    <source>
        <dbReference type="PROSITE-ProRule" id="PRU00042"/>
    </source>
</evidence>
<accession>A0A6A5EH66</accession>
<dbReference type="AlphaFoldDB" id="A0A6A5EH66"/>
<dbReference type="InterPro" id="IPR013087">
    <property type="entry name" value="Znf_C2H2_type"/>
</dbReference>
<dbReference type="InterPro" id="IPR050329">
    <property type="entry name" value="GLI_C2H2-zinc-finger"/>
</dbReference>